<accession>A0ACA9N6B5</accession>
<evidence type="ECO:0000313" key="1">
    <source>
        <dbReference type="EMBL" id="CAG8631586.1"/>
    </source>
</evidence>
<evidence type="ECO:0000313" key="2">
    <source>
        <dbReference type="Proteomes" id="UP000789525"/>
    </source>
</evidence>
<comment type="caution">
    <text evidence="1">The sequence shown here is derived from an EMBL/GenBank/DDBJ whole genome shotgun (WGS) entry which is preliminary data.</text>
</comment>
<sequence length="113" mass="12486">MSPLVDGRAFVSDPDTSRSLRYLSSRSTGTDDYGKLFTPNVFTMKSARHIGDVLSVLHNLAIVHRQGRALSKLRNHSAKSKTDSIKVKVMSAYTESAIDSGPRDNNHLGRQSR</sequence>
<name>A0ACA9N6B5_9GLOM</name>
<keyword evidence="2" id="KW-1185">Reference proteome</keyword>
<gene>
    <name evidence="1" type="ORF">ACOLOM_LOCUS7651</name>
</gene>
<dbReference type="Proteomes" id="UP000789525">
    <property type="component" value="Unassembled WGS sequence"/>
</dbReference>
<organism evidence="1 2">
    <name type="scientific">Acaulospora colombiana</name>
    <dbReference type="NCBI Taxonomy" id="27376"/>
    <lineage>
        <taxon>Eukaryota</taxon>
        <taxon>Fungi</taxon>
        <taxon>Fungi incertae sedis</taxon>
        <taxon>Mucoromycota</taxon>
        <taxon>Glomeromycotina</taxon>
        <taxon>Glomeromycetes</taxon>
        <taxon>Diversisporales</taxon>
        <taxon>Acaulosporaceae</taxon>
        <taxon>Acaulospora</taxon>
    </lineage>
</organism>
<reference evidence="1" key="1">
    <citation type="submission" date="2021-06" db="EMBL/GenBank/DDBJ databases">
        <authorList>
            <person name="Kallberg Y."/>
            <person name="Tangrot J."/>
            <person name="Rosling A."/>
        </authorList>
    </citation>
    <scope>NUCLEOTIDE SEQUENCE</scope>
    <source>
        <strain evidence="1">CL356</strain>
    </source>
</reference>
<proteinExistence type="predicted"/>
<protein>
    <submittedName>
        <fullName evidence="1">5578_t:CDS:1</fullName>
    </submittedName>
</protein>
<dbReference type="EMBL" id="CAJVPT010018140">
    <property type="protein sequence ID" value="CAG8631586.1"/>
    <property type="molecule type" value="Genomic_DNA"/>
</dbReference>